<reference evidence="2 3" key="1">
    <citation type="submission" date="2023-01" db="EMBL/GenBank/DDBJ databases">
        <title>Bacillus changyiensis sp. nov., isolated from a coastal deposit.</title>
        <authorList>
            <person name="Xiao G."/>
            <person name="Lai Q."/>
            <person name="Hu Z."/>
            <person name="Shao Z."/>
        </authorList>
    </citation>
    <scope>NUCLEOTIDE SEQUENCE [LARGE SCALE GENOMIC DNA]</scope>
    <source>
        <strain evidence="2 3">CLL-7-23</strain>
    </source>
</reference>
<feature type="region of interest" description="Disordered" evidence="1">
    <location>
        <begin position="40"/>
        <end position="60"/>
    </location>
</feature>
<dbReference type="Proteomes" id="UP001211894">
    <property type="component" value="Unassembled WGS sequence"/>
</dbReference>
<evidence type="ECO:0000313" key="2">
    <source>
        <dbReference type="EMBL" id="MDA7025228.1"/>
    </source>
</evidence>
<dbReference type="RefSeq" id="WP_271339093.1">
    <property type="nucleotide sequence ID" value="NZ_JAQKAB010000001.1"/>
</dbReference>
<name>A0ABT4WYV0_9BACI</name>
<proteinExistence type="predicted"/>
<accession>A0ABT4WYV0</accession>
<sequence length="60" mass="6278">MAQLADYKLLLLFLFDKTNGDTNQDSGFFPVSHNHHDTYSDFSDSGGSSGGDCGGGDGGC</sequence>
<dbReference type="EMBL" id="JAQKAB010000001">
    <property type="protein sequence ID" value="MDA7025228.1"/>
    <property type="molecule type" value="Genomic_DNA"/>
</dbReference>
<gene>
    <name evidence="2" type="ORF">PJ311_01235</name>
</gene>
<feature type="compositionally biased region" description="Gly residues" evidence="1">
    <location>
        <begin position="47"/>
        <end position="60"/>
    </location>
</feature>
<evidence type="ECO:0000313" key="3">
    <source>
        <dbReference type="Proteomes" id="UP001211894"/>
    </source>
</evidence>
<organism evidence="2 3">
    <name type="scientific">Bacillus changyiensis</name>
    <dbReference type="NCBI Taxonomy" id="3004103"/>
    <lineage>
        <taxon>Bacteria</taxon>
        <taxon>Bacillati</taxon>
        <taxon>Bacillota</taxon>
        <taxon>Bacilli</taxon>
        <taxon>Bacillales</taxon>
        <taxon>Bacillaceae</taxon>
        <taxon>Bacillus</taxon>
    </lineage>
</organism>
<keyword evidence="3" id="KW-1185">Reference proteome</keyword>
<protein>
    <submittedName>
        <fullName evidence="2">Uncharacterized protein</fullName>
    </submittedName>
</protein>
<evidence type="ECO:0000256" key="1">
    <source>
        <dbReference type="SAM" id="MobiDB-lite"/>
    </source>
</evidence>
<comment type="caution">
    <text evidence="2">The sequence shown here is derived from an EMBL/GenBank/DDBJ whole genome shotgun (WGS) entry which is preliminary data.</text>
</comment>